<feature type="transmembrane region" description="Helical" evidence="1">
    <location>
        <begin position="105"/>
        <end position="122"/>
    </location>
</feature>
<reference evidence="2 3" key="1">
    <citation type="journal article" date="2019" name="ACS Chem. Biol.">
        <title>Identification and Mobilization of a Cryptic Antibiotic Biosynthesis Gene Locus from a Human-Pathogenic Nocardia Isolate.</title>
        <authorList>
            <person name="Herisse M."/>
            <person name="Ishida K."/>
            <person name="Porter J.L."/>
            <person name="Howden B."/>
            <person name="Hertweck C."/>
            <person name="Stinear T.P."/>
            <person name="Pidot S.J."/>
        </authorList>
    </citation>
    <scope>NUCLEOTIDE SEQUENCE [LARGE SCALE GENOMIC DNA]</scope>
    <source>
        <strain evidence="2 3">AUSMDU00012717</strain>
    </source>
</reference>
<name>A0A6G9YEE3_9NOCA</name>
<feature type="transmembrane region" description="Helical" evidence="1">
    <location>
        <begin position="42"/>
        <end position="60"/>
    </location>
</feature>
<evidence type="ECO:0000313" key="3">
    <source>
        <dbReference type="Proteomes" id="UP000503540"/>
    </source>
</evidence>
<sequence length="183" mass="18443">MGALNGGRSRLSQGITAVIFGFFSLMWFGWGQEAPPGWLKFWLDIGTALAVVVGIAGAAVCFRNRGGDTVVRDAAASRHYAIIVGVEFGLIAVLAAVLGATGNSAFIPVAVAGVVGAHFYPLAAPLNDPGLQPLSVLTCLVALAGLVTGLATAVTPSAVVGPGIGILLTGYGALGLVAPARYR</sequence>
<feature type="transmembrane region" description="Helical" evidence="1">
    <location>
        <begin position="134"/>
        <end position="153"/>
    </location>
</feature>
<proteinExistence type="predicted"/>
<organism evidence="2 3">
    <name type="scientific">Nocardia arthritidis</name>
    <dbReference type="NCBI Taxonomy" id="228602"/>
    <lineage>
        <taxon>Bacteria</taxon>
        <taxon>Bacillati</taxon>
        <taxon>Actinomycetota</taxon>
        <taxon>Actinomycetes</taxon>
        <taxon>Mycobacteriales</taxon>
        <taxon>Nocardiaceae</taxon>
        <taxon>Nocardia</taxon>
    </lineage>
</organism>
<dbReference type="EMBL" id="CP046172">
    <property type="protein sequence ID" value="QIS11558.1"/>
    <property type="molecule type" value="Genomic_DNA"/>
</dbReference>
<dbReference type="RefSeq" id="WP_167474350.1">
    <property type="nucleotide sequence ID" value="NZ_CP046172.1"/>
</dbReference>
<evidence type="ECO:0000256" key="1">
    <source>
        <dbReference type="SAM" id="Phobius"/>
    </source>
</evidence>
<keyword evidence="1" id="KW-0812">Transmembrane</keyword>
<keyword evidence="3" id="KW-1185">Reference proteome</keyword>
<feature type="transmembrane region" description="Helical" evidence="1">
    <location>
        <begin position="12"/>
        <end position="30"/>
    </location>
</feature>
<dbReference type="AlphaFoldDB" id="A0A6G9YEE3"/>
<gene>
    <name evidence="2" type="ORF">F5544_18420</name>
</gene>
<feature type="transmembrane region" description="Helical" evidence="1">
    <location>
        <begin position="159"/>
        <end position="178"/>
    </location>
</feature>
<keyword evidence="1" id="KW-0472">Membrane</keyword>
<dbReference type="KEGG" id="nah:F5544_18420"/>
<accession>A0A6G9YEE3</accession>
<evidence type="ECO:0000313" key="2">
    <source>
        <dbReference type="EMBL" id="QIS11558.1"/>
    </source>
</evidence>
<dbReference type="Proteomes" id="UP000503540">
    <property type="component" value="Chromosome"/>
</dbReference>
<protein>
    <submittedName>
        <fullName evidence="2">Uncharacterized protein</fullName>
    </submittedName>
</protein>
<keyword evidence="1" id="KW-1133">Transmembrane helix</keyword>
<feature type="transmembrane region" description="Helical" evidence="1">
    <location>
        <begin position="80"/>
        <end position="99"/>
    </location>
</feature>